<reference evidence="1 2" key="1">
    <citation type="submission" date="2016-10" db="EMBL/GenBank/DDBJ databases">
        <authorList>
            <person name="de Groot N.N."/>
        </authorList>
    </citation>
    <scope>NUCLEOTIDE SEQUENCE [LARGE SCALE GENOMIC DNA]</scope>
    <source>
        <strain evidence="1 2">A-4</strain>
    </source>
</reference>
<gene>
    <name evidence="1" type="ORF">SAMN02910293_00509</name>
</gene>
<keyword evidence="2" id="KW-1185">Reference proteome</keyword>
<protein>
    <submittedName>
        <fullName evidence="1">Uncharacterized protein</fullName>
    </submittedName>
</protein>
<dbReference type="RefSeq" id="WP_176752515.1">
    <property type="nucleotide sequence ID" value="NZ_FMXP01000005.1"/>
</dbReference>
<proteinExistence type="predicted"/>
<dbReference type="STRING" id="439219.SAMN02910293_00509"/>
<sequence length="53" mass="6020">MSPKEKQARETVITFLMKQLNISRKQSITNMKELEEFGLIVFDSDGNFGIKGA</sequence>
<dbReference type="AlphaFoldDB" id="A0A1G6AMM2"/>
<evidence type="ECO:0000313" key="1">
    <source>
        <dbReference type="EMBL" id="SDB09656.1"/>
    </source>
</evidence>
<name>A0A1G6AMM2_9STRE</name>
<accession>A0A1G6AMM2</accession>
<organism evidence="1 2">
    <name type="scientific">Streptococcus henryi</name>
    <dbReference type="NCBI Taxonomy" id="439219"/>
    <lineage>
        <taxon>Bacteria</taxon>
        <taxon>Bacillati</taxon>
        <taxon>Bacillota</taxon>
        <taxon>Bacilli</taxon>
        <taxon>Lactobacillales</taxon>
        <taxon>Streptococcaceae</taxon>
        <taxon>Streptococcus</taxon>
    </lineage>
</organism>
<dbReference type="Proteomes" id="UP000182508">
    <property type="component" value="Unassembled WGS sequence"/>
</dbReference>
<dbReference type="EMBL" id="FMXP01000005">
    <property type="protein sequence ID" value="SDB09656.1"/>
    <property type="molecule type" value="Genomic_DNA"/>
</dbReference>
<evidence type="ECO:0000313" key="2">
    <source>
        <dbReference type="Proteomes" id="UP000182508"/>
    </source>
</evidence>